<evidence type="ECO:0000313" key="3">
    <source>
        <dbReference type="EMBL" id="WGC85902.1"/>
    </source>
</evidence>
<name>A0AAF0K557_AERCA</name>
<dbReference type="InterPro" id="IPR013762">
    <property type="entry name" value="Integrase-like_cat_sf"/>
</dbReference>
<dbReference type="GO" id="GO:0006310">
    <property type="term" value="P:DNA recombination"/>
    <property type="evidence" value="ECO:0007669"/>
    <property type="project" value="UniProtKB-KW"/>
</dbReference>
<dbReference type="GO" id="GO:0003677">
    <property type="term" value="F:DNA binding"/>
    <property type="evidence" value="ECO:0007669"/>
    <property type="project" value="InterPro"/>
</dbReference>
<reference evidence="3" key="1">
    <citation type="submission" date="2023-04" db="EMBL/GenBank/DDBJ databases">
        <title>Whole Genome Sequence of Multi-drug resistant Aeromonas caviae as a gut pathogen in newborn.</title>
        <authorList>
            <person name="Jadhav S.V."/>
            <person name="Saroj S.D."/>
            <person name="Saha U.B."/>
            <person name="Sen S."/>
            <person name="Kher A."/>
        </authorList>
    </citation>
    <scope>NUCLEOTIDE SEQUENCE</scope>
    <source>
        <strain evidence="3">SVJ23</strain>
    </source>
</reference>
<dbReference type="RefSeq" id="WP_160317950.1">
    <property type="nucleotide sequence ID" value="NZ_AP019195.1"/>
</dbReference>
<proteinExistence type="predicted"/>
<dbReference type="InterPro" id="IPR011010">
    <property type="entry name" value="DNA_brk_join_enz"/>
</dbReference>
<feature type="domain" description="Tyr recombinase" evidence="2">
    <location>
        <begin position="175"/>
        <end position="403"/>
    </location>
</feature>
<sequence>MAVLVDTDSGHPLPYPTLYSTIHHRNSGDAYNTIKSKLNTIKLLLEVCDYLDIPLEERFARGDWLKRDEVELITGWLKKKKSNLDAAIKAKNFSKENISILKPLKTEIIRYGVKIDVKESINTNGYNNVTETAKYIKWLADSLIESHESEKMYKWLIAKRGIKPANRQEMKAGLGEFQSLDKDQESKVLDTVRPDSLSNPWKGDAVKYRNQLIVNLLLDIGCRKGESLNIKTTDLVQGVSGPEINIWRDPDSKNDPRLNQPRVKTLSRTVVIKPQLADMFEKYIISYRSTVNRANSCPYLFISHQRGSKKAAPMSLSAFNKVFNELSNAVGFKVKPHGLRHTWNDRFSELIEELIEAGQITYEEAEELRCWVQGWKENSDSAKSYTRAYRQRKAMQILLDLQKTRPRKCDAANNE</sequence>
<dbReference type="Proteomes" id="UP001163285">
    <property type="component" value="Chromosome"/>
</dbReference>
<gene>
    <name evidence="3" type="ORF">OJY61_24475</name>
</gene>
<organism evidence="3 4">
    <name type="scientific">Aeromonas caviae</name>
    <name type="common">Aeromonas punctata</name>
    <dbReference type="NCBI Taxonomy" id="648"/>
    <lineage>
        <taxon>Bacteria</taxon>
        <taxon>Pseudomonadati</taxon>
        <taxon>Pseudomonadota</taxon>
        <taxon>Gammaproteobacteria</taxon>
        <taxon>Aeromonadales</taxon>
        <taxon>Aeromonadaceae</taxon>
        <taxon>Aeromonas</taxon>
    </lineage>
</organism>
<dbReference type="Pfam" id="PF00589">
    <property type="entry name" value="Phage_integrase"/>
    <property type="match status" value="1"/>
</dbReference>
<dbReference type="SUPFAM" id="SSF56349">
    <property type="entry name" value="DNA breaking-rejoining enzymes"/>
    <property type="match status" value="1"/>
</dbReference>
<evidence type="ECO:0000259" key="2">
    <source>
        <dbReference type="PROSITE" id="PS51898"/>
    </source>
</evidence>
<dbReference type="EMBL" id="CP110176">
    <property type="protein sequence ID" value="WGC85902.1"/>
    <property type="molecule type" value="Genomic_DNA"/>
</dbReference>
<dbReference type="Gene3D" id="1.10.443.10">
    <property type="entry name" value="Intergrase catalytic core"/>
    <property type="match status" value="1"/>
</dbReference>
<accession>A0AAF0K557</accession>
<dbReference type="GO" id="GO:0015074">
    <property type="term" value="P:DNA integration"/>
    <property type="evidence" value="ECO:0007669"/>
    <property type="project" value="InterPro"/>
</dbReference>
<keyword evidence="1" id="KW-0233">DNA recombination</keyword>
<dbReference type="PROSITE" id="PS51898">
    <property type="entry name" value="TYR_RECOMBINASE"/>
    <property type="match status" value="1"/>
</dbReference>
<protein>
    <submittedName>
        <fullName evidence="3">Site-specific integrase</fullName>
    </submittedName>
</protein>
<evidence type="ECO:0000313" key="4">
    <source>
        <dbReference type="Proteomes" id="UP001163285"/>
    </source>
</evidence>
<evidence type="ECO:0000256" key="1">
    <source>
        <dbReference type="ARBA" id="ARBA00023172"/>
    </source>
</evidence>
<dbReference type="AlphaFoldDB" id="A0AAF0K557"/>
<dbReference type="InterPro" id="IPR002104">
    <property type="entry name" value="Integrase_catalytic"/>
</dbReference>
<dbReference type="CDD" id="cd00397">
    <property type="entry name" value="DNA_BRE_C"/>
    <property type="match status" value="1"/>
</dbReference>